<dbReference type="STRING" id="503106.A0A218YXG0"/>
<evidence type="ECO:0000313" key="4">
    <source>
        <dbReference type="Proteomes" id="UP000242519"/>
    </source>
</evidence>
<name>A0A218YXG0_9HELO</name>
<proteinExistence type="inferred from homology"/>
<feature type="region of interest" description="Disordered" evidence="2">
    <location>
        <begin position="41"/>
        <end position="79"/>
    </location>
</feature>
<dbReference type="GO" id="GO:0043386">
    <property type="term" value="P:mycotoxin biosynthetic process"/>
    <property type="evidence" value="ECO:0007669"/>
    <property type="project" value="InterPro"/>
</dbReference>
<organism evidence="3 4">
    <name type="scientific">Diplocarpon coronariae</name>
    <dbReference type="NCBI Taxonomy" id="2795749"/>
    <lineage>
        <taxon>Eukaryota</taxon>
        <taxon>Fungi</taxon>
        <taxon>Dikarya</taxon>
        <taxon>Ascomycota</taxon>
        <taxon>Pezizomycotina</taxon>
        <taxon>Leotiomycetes</taxon>
        <taxon>Helotiales</taxon>
        <taxon>Drepanopezizaceae</taxon>
        <taxon>Diplocarpon</taxon>
    </lineage>
</organism>
<dbReference type="OrthoDB" id="3687641at2759"/>
<gene>
    <name evidence="3" type="ORF">B2J93_6839</name>
</gene>
<dbReference type="InParanoid" id="A0A218YXG0"/>
<comment type="caution">
    <text evidence="3">The sequence shown here is derived from an EMBL/GenBank/DDBJ whole genome shotgun (WGS) entry which is preliminary data.</text>
</comment>
<evidence type="ECO:0000256" key="2">
    <source>
        <dbReference type="SAM" id="MobiDB-lite"/>
    </source>
</evidence>
<protein>
    <recommendedName>
        <fullName evidence="5">Tat pathway signal sequence</fullName>
    </recommendedName>
</protein>
<dbReference type="Pfam" id="PF11807">
    <property type="entry name" value="UstYa"/>
    <property type="match status" value="1"/>
</dbReference>
<evidence type="ECO:0008006" key="5">
    <source>
        <dbReference type="Google" id="ProtNLM"/>
    </source>
</evidence>
<dbReference type="Proteomes" id="UP000242519">
    <property type="component" value="Unassembled WGS sequence"/>
</dbReference>
<evidence type="ECO:0000256" key="1">
    <source>
        <dbReference type="ARBA" id="ARBA00035112"/>
    </source>
</evidence>
<evidence type="ECO:0000313" key="3">
    <source>
        <dbReference type="EMBL" id="OWO99784.1"/>
    </source>
</evidence>
<dbReference type="EMBL" id="MZNU01000342">
    <property type="protein sequence ID" value="OWO99784.1"/>
    <property type="molecule type" value="Genomic_DNA"/>
</dbReference>
<reference evidence="3 4" key="1">
    <citation type="submission" date="2017-04" db="EMBL/GenBank/DDBJ databases">
        <title>Draft genome sequence of Marssonina coronaria NL1: causal agent of apple blotch.</title>
        <authorList>
            <person name="Cheng Q."/>
        </authorList>
    </citation>
    <scope>NUCLEOTIDE SEQUENCE [LARGE SCALE GENOMIC DNA]</scope>
    <source>
        <strain evidence="3 4">NL1</strain>
    </source>
</reference>
<dbReference type="PANTHER" id="PTHR33365:SF13">
    <property type="entry name" value="TAT PATHWAY SIGNAL SEQUENCE"/>
    <property type="match status" value="1"/>
</dbReference>
<keyword evidence="4" id="KW-1185">Reference proteome</keyword>
<comment type="similarity">
    <text evidence="1">Belongs to the ustYa family.</text>
</comment>
<feature type="compositionally biased region" description="Polar residues" evidence="2">
    <location>
        <begin position="51"/>
        <end position="61"/>
    </location>
</feature>
<accession>A0A218YXG0</accession>
<dbReference type="InterPro" id="IPR021765">
    <property type="entry name" value="UstYa-like"/>
</dbReference>
<sequence length="395" mass="44339">MSYLVFLTVEPGESNIYVRRMYDDDGGGGDDDEMRLVTPTVPQHSAHSHLSAPSRQRSDVNTGIGRDLEPWGFPDRTGQSPAWSQVASLEATLKLSTRQHISTRCWLIQDLFGGLPEAVPHIEYRSQSDSQSVDDCEKLLCPNPDTSLPSRSRGIHTWAALIATLLASITCFGLGTWVGSRTNDGSCLEHVQRYSPILSEVDRSYHTVRFNGSFMKENVFRQGAGPEVDAAWESLGINYRGIAVPVSEGAKSGLKHDHVQISPKHGGGFPANVEGLHHLHCLNLVRQSLYYNIDYYRSQGKGAFVNDDNIVRYHVSHCLDIVRQQLMCTLDTGLLGQVWWDREYPKAFVDFNTEHTCKNFDAIRKWAEERQIPEKVPEDFLKPPQIGDTIYEAIP</sequence>
<dbReference type="AlphaFoldDB" id="A0A218YXG0"/>
<dbReference type="PANTHER" id="PTHR33365">
    <property type="entry name" value="YALI0B05434P"/>
    <property type="match status" value="1"/>
</dbReference>